<organism evidence="1 2">
    <name type="scientific">Clavelina lepadiformis</name>
    <name type="common">Light-bulb sea squirt</name>
    <name type="synonym">Ascidia lepadiformis</name>
    <dbReference type="NCBI Taxonomy" id="159417"/>
    <lineage>
        <taxon>Eukaryota</taxon>
        <taxon>Metazoa</taxon>
        <taxon>Chordata</taxon>
        <taxon>Tunicata</taxon>
        <taxon>Ascidiacea</taxon>
        <taxon>Aplousobranchia</taxon>
        <taxon>Clavelinidae</taxon>
        <taxon>Clavelina</taxon>
    </lineage>
</organism>
<gene>
    <name evidence="1" type="ORF">CVLEPA_LOCUS19814</name>
</gene>
<reference evidence="1 2" key="1">
    <citation type="submission" date="2024-02" db="EMBL/GenBank/DDBJ databases">
        <authorList>
            <person name="Daric V."/>
            <person name="Darras S."/>
        </authorList>
    </citation>
    <scope>NUCLEOTIDE SEQUENCE [LARGE SCALE GENOMIC DNA]</scope>
</reference>
<dbReference type="Proteomes" id="UP001642483">
    <property type="component" value="Unassembled WGS sequence"/>
</dbReference>
<proteinExistence type="predicted"/>
<evidence type="ECO:0000313" key="2">
    <source>
        <dbReference type="Proteomes" id="UP001642483"/>
    </source>
</evidence>
<keyword evidence="2" id="KW-1185">Reference proteome</keyword>
<protein>
    <submittedName>
        <fullName evidence="1">Uncharacterized protein</fullName>
    </submittedName>
</protein>
<comment type="caution">
    <text evidence="1">The sequence shown here is derived from an EMBL/GenBank/DDBJ whole genome shotgun (WGS) entry which is preliminary data.</text>
</comment>
<accession>A0ABP0GAS8</accession>
<dbReference type="EMBL" id="CAWYQH010000106">
    <property type="protein sequence ID" value="CAK8687749.1"/>
    <property type="molecule type" value="Genomic_DNA"/>
</dbReference>
<evidence type="ECO:0000313" key="1">
    <source>
        <dbReference type="EMBL" id="CAK8687749.1"/>
    </source>
</evidence>
<sequence>MQQPYLASYTTSRSEQYDPVSTIFFDIPGNVASNMIFIVVDVTMEQNLERNNIDTLESDEFIPFLAVIRGIVVMATPRNVKHLDGQYFVGAETTVLST</sequence>
<name>A0ABP0GAS8_CLALP</name>